<gene>
    <name evidence="1" type="ORF">Ahy_A07g036443</name>
</gene>
<accession>A0A445CG77</accession>
<organism evidence="1 2">
    <name type="scientific">Arachis hypogaea</name>
    <name type="common">Peanut</name>
    <dbReference type="NCBI Taxonomy" id="3818"/>
    <lineage>
        <taxon>Eukaryota</taxon>
        <taxon>Viridiplantae</taxon>
        <taxon>Streptophyta</taxon>
        <taxon>Embryophyta</taxon>
        <taxon>Tracheophyta</taxon>
        <taxon>Spermatophyta</taxon>
        <taxon>Magnoliopsida</taxon>
        <taxon>eudicotyledons</taxon>
        <taxon>Gunneridae</taxon>
        <taxon>Pentapetalae</taxon>
        <taxon>rosids</taxon>
        <taxon>fabids</taxon>
        <taxon>Fabales</taxon>
        <taxon>Fabaceae</taxon>
        <taxon>Papilionoideae</taxon>
        <taxon>50 kb inversion clade</taxon>
        <taxon>dalbergioids sensu lato</taxon>
        <taxon>Dalbergieae</taxon>
        <taxon>Pterocarpus clade</taxon>
        <taxon>Arachis</taxon>
    </lineage>
</organism>
<proteinExistence type="predicted"/>
<protein>
    <submittedName>
        <fullName evidence="1">Uncharacterized protein</fullName>
    </submittedName>
</protein>
<comment type="caution">
    <text evidence="1">The sequence shown here is derived from an EMBL/GenBank/DDBJ whole genome shotgun (WGS) entry which is preliminary data.</text>
</comment>
<name>A0A445CG77_ARAHY</name>
<evidence type="ECO:0000313" key="2">
    <source>
        <dbReference type="Proteomes" id="UP000289738"/>
    </source>
</evidence>
<evidence type="ECO:0000313" key="1">
    <source>
        <dbReference type="EMBL" id="RYR49918.1"/>
    </source>
</evidence>
<keyword evidence="2" id="KW-1185">Reference proteome</keyword>
<sequence length="70" mass="8183">MVKQKVIAQIYRDWGKTYNKVLKLLQVLQSCCPRTICIANLGVYYNGDIIPNTYERMTFVCECLFLFTIP</sequence>
<dbReference type="EMBL" id="SDMP01000007">
    <property type="protein sequence ID" value="RYR49918.1"/>
    <property type="molecule type" value="Genomic_DNA"/>
</dbReference>
<dbReference type="Proteomes" id="UP000289738">
    <property type="component" value="Chromosome A07"/>
</dbReference>
<dbReference type="AlphaFoldDB" id="A0A445CG77"/>
<reference evidence="1 2" key="1">
    <citation type="submission" date="2019-01" db="EMBL/GenBank/DDBJ databases">
        <title>Sequencing of cultivated peanut Arachis hypogaea provides insights into genome evolution and oil improvement.</title>
        <authorList>
            <person name="Chen X."/>
        </authorList>
    </citation>
    <scope>NUCLEOTIDE SEQUENCE [LARGE SCALE GENOMIC DNA]</scope>
    <source>
        <strain evidence="2">cv. Fuhuasheng</strain>
        <tissue evidence="1">Leaves</tissue>
    </source>
</reference>